<dbReference type="InterPro" id="IPR010285">
    <property type="entry name" value="DNA_helicase_pif1-like_DEAD"/>
</dbReference>
<dbReference type="SUPFAM" id="SSF52540">
    <property type="entry name" value="P-loop containing nucleoside triphosphate hydrolases"/>
    <property type="match status" value="2"/>
</dbReference>
<dbReference type="Proteomes" id="UP000447434">
    <property type="component" value="Chromosome 9"/>
</dbReference>
<keyword evidence="7" id="KW-1185">Reference proteome</keyword>
<comment type="similarity">
    <text evidence="1">Belongs to the helicase family.</text>
</comment>
<keyword evidence="1" id="KW-0227">DNA damage</keyword>
<evidence type="ECO:0000256" key="2">
    <source>
        <dbReference type="SAM" id="MobiDB-lite"/>
    </source>
</evidence>
<keyword evidence="1" id="KW-0547">Nucleotide-binding</keyword>
<dbReference type="EMBL" id="WOCE01000009">
    <property type="protein sequence ID" value="KAE9607311.1"/>
    <property type="molecule type" value="Genomic_DNA"/>
</dbReference>
<dbReference type="Gene3D" id="3.40.50.300">
    <property type="entry name" value="P-loop containing nucleotide triphosphate hydrolases"/>
    <property type="match status" value="1"/>
</dbReference>
<organism evidence="6 7">
    <name type="scientific">Lupinus albus</name>
    <name type="common">White lupine</name>
    <name type="synonym">Lupinus termis</name>
    <dbReference type="NCBI Taxonomy" id="3870"/>
    <lineage>
        <taxon>Eukaryota</taxon>
        <taxon>Viridiplantae</taxon>
        <taxon>Streptophyta</taxon>
        <taxon>Embryophyta</taxon>
        <taxon>Tracheophyta</taxon>
        <taxon>Spermatophyta</taxon>
        <taxon>Magnoliopsida</taxon>
        <taxon>eudicotyledons</taxon>
        <taxon>Gunneridae</taxon>
        <taxon>Pentapetalae</taxon>
        <taxon>rosids</taxon>
        <taxon>fabids</taxon>
        <taxon>Fabales</taxon>
        <taxon>Fabaceae</taxon>
        <taxon>Papilionoideae</taxon>
        <taxon>50 kb inversion clade</taxon>
        <taxon>genistoids sensu lato</taxon>
        <taxon>core genistoids</taxon>
        <taxon>Genisteae</taxon>
        <taxon>Lupinus</taxon>
    </lineage>
</organism>
<keyword evidence="1" id="KW-0378">Hydrolase</keyword>
<dbReference type="Pfam" id="PF14214">
    <property type="entry name" value="Helitron_like_N"/>
    <property type="match status" value="1"/>
</dbReference>
<comment type="cofactor">
    <cofactor evidence="1">
        <name>Mg(2+)</name>
        <dbReference type="ChEBI" id="CHEBI:18420"/>
    </cofactor>
</comment>
<dbReference type="InterPro" id="IPR025476">
    <property type="entry name" value="Helitron_helicase-like"/>
</dbReference>
<dbReference type="GO" id="GO:0043139">
    <property type="term" value="F:5'-3' DNA helicase activity"/>
    <property type="evidence" value="ECO:0007669"/>
    <property type="project" value="UniProtKB-EC"/>
</dbReference>
<evidence type="ECO:0000313" key="7">
    <source>
        <dbReference type="Proteomes" id="UP000447434"/>
    </source>
</evidence>
<feature type="domain" description="DNA helicase Pif1-like 2B" evidence="5">
    <location>
        <begin position="949"/>
        <end position="991"/>
    </location>
</feature>
<dbReference type="CDD" id="cd18809">
    <property type="entry name" value="SF1_C_RecD"/>
    <property type="match status" value="1"/>
</dbReference>
<keyword evidence="1 6" id="KW-0347">Helicase</keyword>
<accession>A0A6A4Q0G2</accession>
<sequence length="1114" mass="127846">MQYPILFPYGTYGWDTNTTTHNGRRITCREYYSYMLQIRPDDRSLLLRSGRLLQQYVVDNYVKVEAGRLRWIRQNQNNIRAEVYQGLQDALHVGEYNAANVGQRTVLPSSFIGSRRDLTQRYEDGMAIVLNDGKPDIFLTMTCNPSWPEITSELYEFQTAQDRPDLTTRIFRSKFEQLREDVIDKGVLGNVKSYMYVTEFQKRGLPHVHMLLILENNDKLRSPEEYDAIVRAEIPNYEEEPELHNVVLKHMIHGPCGIVNPNSPCMKDGRCKKNFPKKFSPQTRQGSDSYPEYKRRNDEPVSLNRRFTIDNRWVVPYNPWLLLKYDCHINVEVCSSIKSIKYLYKYVYKGPDRVAMEVHRGIHTNEIQQYVDARWICAPEALWKIFGFNLYQLYPSVVRLQIHLPNRQQVRFYDHQMINDILNDDHNSKTMLTQFFALNNLDVEARHYLYTEIPKHYTWGRGNKEWQRRRNRRRVLGRMYTVSPSEGDKFYLRVLLNHVRGPTSWEDLLTVNGTCFPTFKQSAQERGLLEGDDSIRQCLVEASNLRTPIALRRLFVTILVFCEPTHVRSLWEEFESYMVEDYPSTSSSTATNFRNKLLRDLNDILLLHGKQTSDFDLPPLPLHDPEDNVIPRIIQEQLSFQISHQDLDDVRKLNFDQSFAFNTIMNVIQHKQGKVFFVDGPGGTGKTFLYRALISKLRSIGQIVLATATSGIAATLLPGGQTAHSRFKIPLNPDSSSVCSISKQSDLAKLITQASAIVWDEAPMVNRYALEAVDRTLRDIIGCDAPFGGKVVILGGDFRQILPVIPKGNNAEMIGACIVKSPLWAYTDVLHLRQNMRSLQDHNFAEYLMRIGDGIEPTIHDDLVKIPQQMTINWKGDDSIQQLIQEIFPNLRSHGWDGSYMSERAILTPTNENVHKLNDIIINHFPGEDHNLLSFDEVEGDTNNLYQQEYLNSITPGGLPPHVLKVKKGAPLMLLRNIDPKVGLCNGTRLLCRGTYMNMLYVEVLSGQHGGHRAFLPRIKLKTSDNAGLPFVLIRKQFPVRLSFALTINKAQGQTIPNVGIYLPNHVFGHGQLYVALSRGVSKATTKILIKEGKIPGEDGDFTKNIVFKDILLS</sequence>
<keyword evidence="1" id="KW-0234">DNA repair</keyword>
<dbReference type="Pfam" id="PF05970">
    <property type="entry name" value="PIF1"/>
    <property type="match status" value="1"/>
</dbReference>
<dbReference type="InterPro" id="IPR027417">
    <property type="entry name" value="P-loop_NTPase"/>
</dbReference>
<evidence type="ECO:0000256" key="1">
    <source>
        <dbReference type="RuleBase" id="RU363044"/>
    </source>
</evidence>
<reference evidence="7" key="1">
    <citation type="journal article" date="2020" name="Nat. Commun.">
        <title>Genome sequence of the cluster root forming white lupin.</title>
        <authorList>
            <person name="Hufnagel B."/>
            <person name="Marques A."/>
            <person name="Soriano A."/>
            <person name="Marques L."/>
            <person name="Divol F."/>
            <person name="Doumas P."/>
            <person name="Sallet E."/>
            <person name="Mancinotti D."/>
            <person name="Carrere S."/>
            <person name="Marande W."/>
            <person name="Arribat S."/>
            <person name="Keller J."/>
            <person name="Huneau C."/>
            <person name="Blein T."/>
            <person name="Aime D."/>
            <person name="Laguerre M."/>
            <person name="Taylor J."/>
            <person name="Schubert V."/>
            <person name="Nelson M."/>
            <person name="Geu-Flores F."/>
            <person name="Crespi M."/>
            <person name="Gallardo-Guerrero K."/>
            <person name="Delaux P.-M."/>
            <person name="Salse J."/>
            <person name="Berges H."/>
            <person name="Guyot R."/>
            <person name="Gouzy J."/>
            <person name="Peret B."/>
        </authorList>
    </citation>
    <scope>NUCLEOTIDE SEQUENCE [LARGE SCALE GENOMIC DNA]</scope>
    <source>
        <strain evidence="7">cv. Amiga</strain>
    </source>
</reference>
<dbReference type="OrthoDB" id="687790at2759"/>
<dbReference type="InterPro" id="IPR049163">
    <property type="entry name" value="Pif1-like_2B_dom"/>
</dbReference>
<dbReference type="Pfam" id="PF21530">
    <property type="entry name" value="Pif1_2B_dom"/>
    <property type="match status" value="1"/>
</dbReference>
<dbReference type="FunFam" id="3.40.50.300:FF:002884">
    <property type="entry name" value="ATP-dependent DNA helicase"/>
    <property type="match status" value="1"/>
</dbReference>
<feature type="domain" description="DNA helicase Pif1-like DEAD-box helicase" evidence="3">
    <location>
        <begin position="652"/>
        <end position="856"/>
    </location>
</feature>
<dbReference type="EC" id="5.6.2.3" evidence="1"/>
<evidence type="ECO:0000259" key="4">
    <source>
        <dbReference type="Pfam" id="PF14214"/>
    </source>
</evidence>
<dbReference type="GO" id="GO:0000723">
    <property type="term" value="P:telomere maintenance"/>
    <property type="evidence" value="ECO:0007669"/>
    <property type="project" value="InterPro"/>
</dbReference>
<keyword evidence="1" id="KW-0233">DNA recombination</keyword>
<dbReference type="PANTHER" id="PTHR10492">
    <property type="match status" value="1"/>
</dbReference>
<feature type="domain" description="Helitron helicase-like" evidence="4">
    <location>
        <begin position="31"/>
        <end position="212"/>
    </location>
</feature>
<proteinExistence type="inferred from homology"/>
<dbReference type="GO" id="GO:0005524">
    <property type="term" value="F:ATP binding"/>
    <property type="evidence" value="ECO:0007669"/>
    <property type="project" value="UniProtKB-KW"/>
</dbReference>
<feature type="region of interest" description="Disordered" evidence="2">
    <location>
        <begin position="276"/>
        <end position="296"/>
    </location>
</feature>
<dbReference type="PANTHER" id="PTHR10492:SF94">
    <property type="entry name" value="ATP-DEPENDENT DNA HELICASE"/>
    <property type="match status" value="1"/>
</dbReference>
<comment type="caution">
    <text evidence="6">The sequence shown here is derived from an EMBL/GenBank/DDBJ whole genome shotgun (WGS) entry which is preliminary data.</text>
</comment>
<evidence type="ECO:0000313" key="6">
    <source>
        <dbReference type="EMBL" id="KAE9607311.1"/>
    </source>
</evidence>
<name>A0A6A4Q0G2_LUPAL</name>
<keyword evidence="1" id="KW-0067">ATP-binding</keyword>
<dbReference type="GO" id="GO:0016787">
    <property type="term" value="F:hydrolase activity"/>
    <property type="evidence" value="ECO:0007669"/>
    <property type="project" value="UniProtKB-KW"/>
</dbReference>
<dbReference type="GO" id="GO:0006281">
    <property type="term" value="P:DNA repair"/>
    <property type="evidence" value="ECO:0007669"/>
    <property type="project" value="UniProtKB-KW"/>
</dbReference>
<dbReference type="AlphaFoldDB" id="A0A6A4Q0G2"/>
<dbReference type="GO" id="GO:0006310">
    <property type="term" value="P:DNA recombination"/>
    <property type="evidence" value="ECO:0007669"/>
    <property type="project" value="UniProtKB-KW"/>
</dbReference>
<evidence type="ECO:0000259" key="5">
    <source>
        <dbReference type="Pfam" id="PF21530"/>
    </source>
</evidence>
<protein>
    <recommendedName>
        <fullName evidence="1">ATP-dependent DNA helicase</fullName>
        <ecNumber evidence="1">5.6.2.3</ecNumber>
    </recommendedName>
</protein>
<evidence type="ECO:0000259" key="3">
    <source>
        <dbReference type="Pfam" id="PF05970"/>
    </source>
</evidence>
<comment type="catalytic activity">
    <reaction evidence="1">
        <text>ATP + H2O = ADP + phosphate + H(+)</text>
        <dbReference type="Rhea" id="RHEA:13065"/>
        <dbReference type="ChEBI" id="CHEBI:15377"/>
        <dbReference type="ChEBI" id="CHEBI:15378"/>
        <dbReference type="ChEBI" id="CHEBI:30616"/>
        <dbReference type="ChEBI" id="CHEBI:43474"/>
        <dbReference type="ChEBI" id="CHEBI:456216"/>
        <dbReference type="EC" id="5.6.2.3"/>
    </reaction>
</comment>
<gene>
    <name evidence="6" type="ORF">Lalb_Chr09g0328691</name>
</gene>